<dbReference type="GO" id="GO:0006412">
    <property type="term" value="P:translation"/>
    <property type="evidence" value="ECO:0007669"/>
    <property type="project" value="UniProtKB-UniRule"/>
</dbReference>
<evidence type="ECO:0000259" key="9">
    <source>
        <dbReference type="Pfam" id="PF00673"/>
    </source>
</evidence>
<gene>
    <name evidence="6 10" type="primary">rplE</name>
    <name evidence="10" type="ORF">HP1_069</name>
</gene>
<evidence type="ECO:0000256" key="2">
    <source>
        <dbReference type="ARBA" id="ARBA00022980"/>
    </source>
</evidence>
<comment type="function">
    <text evidence="5">This is one of the proteins that bind and probably mediate the attachment of the 5S RNA into the large ribosomal subunit, where it forms part of the central protuberance. In the 70S ribosome it contacts protein S13 of the 30S subunit (bridge B1b), connecting the 2 subunits; this bridge is implicated in subunit movement. Contacts the P site tRNA; the 5S rRNA and some of its associated proteins might help stabilize positioning of ribosome-bound tRNAs.</text>
</comment>
<comment type="function">
    <text evidence="6">This is 1 of the proteins that bind and probably mediate the attachment of the 5S RNA into the large ribosomal subunit, where it forms part of the central protuberance. In the 70S ribosome it contacts protein S13 of the 30S subunit (bridge B1b), connecting the 2 subunits; this bridge is implicated in subunit movement. Contacts the P site tRNA; the 5S rRNA and some of its associated proteins might help stabilize positioning of ribosome-bound tRNAs.</text>
</comment>
<dbReference type="PIRSF" id="PIRSF002161">
    <property type="entry name" value="Ribosomal_L5"/>
    <property type="match status" value="1"/>
</dbReference>
<dbReference type="InterPro" id="IPR020930">
    <property type="entry name" value="Ribosomal_uL5_bac-type"/>
</dbReference>
<dbReference type="Pfam" id="PF00281">
    <property type="entry name" value="Ribosomal_L5"/>
    <property type="match status" value="1"/>
</dbReference>
<keyword evidence="6" id="KW-0694">RNA-binding</keyword>
<evidence type="ECO:0000256" key="1">
    <source>
        <dbReference type="ARBA" id="ARBA00008553"/>
    </source>
</evidence>
<keyword evidence="11" id="KW-1185">Reference proteome</keyword>
<dbReference type="GO" id="GO:0005840">
    <property type="term" value="C:ribosome"/>
    <property type="evidence" value="ECO:0007669"/>
    <property type="project" value="UniProtKB-KW"/>
</dbReference>
<dbReference type="GO" id="GO:1990904">
    <property type="term" value="C:ribonucleoprotein complex"/>
    <property type="evidence" value="ECO:0007669"/>
    <property type="project" value="UniProtKB-KW"/>
</dbReference>
<dbReference type="EMBL" id="BGZM01000007">
    <property type="protein sequence ID" value="GBR72346.1"/>
    <property type="molecule type" value="Genomic_DNA"/>
</dbReference>
<dbReference type="InterPro" id="IPR022803">
    <property type="entry name" value="Ribosomal_uL5_dom_sf"/>
</dbReference>
<organism evidence="10 11">
    <name type="scientific">Candidatus Termititenax spirochaetophilus</name>
    <dbReference type="NCBI Taxonomy" id="2218522"/>
    <lineage>
        <taxon>Bacteria</taxon>
        <taxon>Bacillati</taxon>
        <taxon>Candidatus Margulisiibacteriota</taxon>
        <taxon>Candidatus Termititenacia</taxon>
        <taxon>Candidatus Termititenacales</taxon>
        <taxon>Candidatus Termititenacaceae</taxon>
        <taxon>Candidatus Termititenax</taxon>
    </lineage>
</organism>
<evidence type="ECO:0000256" key="3">
    <source>
        <dbReference type="ARBA" id="ARBA00023274"/>
    </source>
</evidence>
<evidence type="ECO:0000256" key="6">
    <source>
        <dbReference type="HAMAP-Rule" id="MF_01333"/>
    </source>
</evidence>
<keyword evidence="6" id="KW-0699">rRNA-binding</keyword>
<keyword evidence="6" id="KW-0820">tRNA-binding</keyword>
<reference evidence="10 11" key="1">
    <citation type="journal article" date="2019" name="ISME J.">
        <title>Genome analyses of uncultured TG2/ZB3 bacteria in 'Margulisbacteria' specifically attached to ectosymbiotic spirochetes of protists in the termite gut.</title>
        <authorList>
            <person name="Utami Y.D."/>
            <person name="Kuwahara H."/>
            <person name="Igai K."/>
            <person name="Murakami T."/>
            <person name="Sugaya K."/>
            <person name="Morikawa T."/>
            <person name="Nagura Y."/>
            <person name="Yuki M."/>
            <person name="Deevong P."/>
            <person name="Inoue T."/>
            <person name="Kihara K."/>
            <person name="Lo N."/>
            <person name="Yamada A."/>
            <person name="Ohkuma M."/>
            <person name="Hongoh Y."/>
        </authorList>
    </citation>
    <scope>NUCLEOTIDE SEQUENCE [LARGE SCALE GENOMIC DNA]</scope>
    <source>
        <strain evidence="10">HsPyr-01</strain>
    </source>
</reference>
<dbReference type="AlphaFoldDB" id="A0A388T890"/>
<sequence length="180" mass="20517">MLDLKELYKKEIVPALIKEFNYSNPMMVPKVTKVVINRGLGKIATENVKNVDIFVDELQQITGQKAVVAKSKKAISNFKLKENLPVGCKVTLRKNKMYDFLSKLLNLALPKVRDFRGVPKNSFDGRGNYSLGIQEQIIFPEIKFEQVQKLTGMDITICTTAKTNKEAYFLLEKLGMPFRK</sequence>
<evidence type="ECO:0000313" key="10">
    <source>
        <dbReference type="EMBL" id="GBR72346.1"/>
    </source>
</evidence>
<dbReference type="SUPFAM" id="SSF55282">
    <property type="entry name" value="RL5-like"/>
    <property type="match status" value="1"/>
</dbReference>
<name>A0A388T890_9BACT</name>
<dbReference type="PANTHER" id="PTHR11994">
    <property type="entry name" value="60S RIBOSOMAL PROTEIN L11-RELATED"/>
    <property type="match status" value="1"/>
</dbReference>
<dbReference type="Proteomes" id="UP000276170">
    <property type="component" value="Unassembled WGS sequence"/>
</dbReference>
<evidence type="ECO:0000259" key="8">
    <source>
        <dbReference type="Pfam" id="PF00281"/>
    </source>
</evidence>
<proteinExistence type="inferred from homology"/>
<protein>
    <recommendedName>
        <fullName evidence="4 6">Large ribosomal subunit protein uL5</fullName>
    </recommendedName>
</protein>
<evidence type="ECO:0000313" key="11">
    <source>
        <dbReference type="Proteomes" id="UP000276170"/>
    </source>
</evidence>
<dbReference type="InterPro" id="IPR031310">
    <property type="entry name" value="Ribosomal_uL5_N"/>
</dbReference>
<evidence type="ECO:0000256" key="7">
    <source>
        <dbReference type="RuleBase" id="RU003930"/>
    </source>
</evidence>
<dbReference type="InterPro" id="IPR031309">
    <property type="entry name" value="Ribosomal_uL5_C"/>
</dbReference>
<comment type="similarity">
    <text evidence="1 6 7">Belongs to the universal ribosomal protein uL5 family.</text>
</comment>
<accession>A0A388T890</accession>
<dbReference type="NCBIfam" id="NF000585">
    <property type="entry name" value="PRK00010.1"/>
    <property type="match status" value="1"/>
</dbReference>
<evidence type="ECO:0000256" key="5">
    <source>
        <dbReference type="ARBA" id="ARBA00058604"/>
    </source>
</evidence>
<comment type="caution">
    <text evidence="10">The sequence shown here is derived from an EMBL/GenBank/DDBJ whole genome shotgun (WGS) entry which is preliminary data.</text>
</comment>
<dbReference type="Gene3D" id="3.30.1440.10">
    <property type="match status" value="1"/>
</dbReference>
<dbReference type="Pfam" id="PF00673">
    <property type="entry name" value="Ribosomal_L5_C"/>
    <property type="match status" value="1"/>
</dbReference>
<comment type="subunit">
    <text evidence="6">Part of the 50S ribosomal subunit; part of the 5S rRNA/L5/L18/L25 subcomplex. Contacts the 5S rRNA and the P site tRNA. Forms a bridge to the 30S subunit in the 70S ribosome.</text>
</comment>
<keyword evidence="3 6" id="KW-0687">Ribonucleoprotein</keyword>
<dbReference type="FunFam" id="3.30.1440.10:FF:000001">
    <property type="entry name" value="50S ribosomal protein L5"/>
    <property type="match status" value="1"/>
</dbReference>
<feature type="domain" description="Large ribosomal subunit protein uL5 C-terminal" evidence="9">
    <location>
        <begin position="85"/>
        <end position="178"/>
    </location>
</feature>
<dbReference type="GO" id="GO:0000049">
    <property type="term" value="F:tRNA binding"/>
    <property type="evidence" value="ECO:0007669"/>
    <property type="project" value="UniProtKB-UniRule"/>
</dbReference>
<dbReference type="InterPro" id="IPR002132">
    <property type="entry name" value="Ribosomal_uL5"/>
</dbReference>
<dbReference type="GO" id="GO:0019843">
    <property type="term" value="F:rRNA binding"/>
    <property type="evidence" value="ECO:0007669"/>
    <property type="project" value="UniProtKB-UniRule"/>
</dbReference>
<evidence type="ECO:0000256" key="4">
    <source>
        <dbReference type="ARBA" id="ARBA00035245"/>
    </source>
</evidence>
<dbReference type="HAMAP" id="MF_01333_B">
    <property type="entry name" value="Ribosomal_uL5_B"/>
    <property type="match status" value="1"/>
</dbReference>
<dbReference type="GO" id="GO:0003735">
    <property type="term" value="F:structural constituent of ribosome"/>
    <property type="evidence" value="ECO:0007669"/>
    <property type="project" value="InterPro"/>
</dbReference>
<feature type="domain" description="Large ribosomal subunit protein uL5 N-terminal" evidence="8">
    <location>
        <begin position="24"/>
        <end position="81"/>
    </location>
</feature>
<keyword evidence="2 6" id="KW-0689">Ribosomal protein</keyword>